<reference evidence="3" key="1">
    <citation type="submission" date="2021-01" db="EMBL/GenBank/DDBJ databases">
        <authorList>
            <person name="Corre E."/>
            <person name="Pelletier E."/>
            <person name="Niang G."/>
            <person name="Scheremetjew M."/>
            <person name="Finn R."/>
            <person name="Kale V."/>
            <person name="Holt S."/>
            <person name="Cochrane G."/>
            <person name="Meng A."/>
            <person name="Brown T."/>
            <person name="Cohen L."/>
        </authorList>
    </citation>
    <scope>NUCLEOTIDE SEQUENCE</scope>
    <source>
        <strain evidence="3">308</strain>
    </source>
</reference>
<feature type="region of interest" description="Disordered" evidence="1">
    <location>
        <begin position="1269"/>
        <end position="1294"/>
    </location>
</feature>
<dbReference type="InterPro" id="IPR014917">
    <property type="entry name" value="DUF1800"/>
</dbReference>
<dbReference type="EMBL" id="HBFR01001731">
    <property type="protein sequence ID" value="CAD8873912.1"/>
    <property type="molecule type" value="Transcribed_RNA"/>
</dbReference>
<dbReference type="PANTHER" id="PTHR43737">
    <property type="entry name" value="BLL7424 PROTEIN"/>
    <property type="match status" value="1"/>
</dbReference>
<dbReference type="Pfam" id="PF07394">
    <property type="entry name" value="DUF1501"/>
    <property type="match status" value="1"/>
</dbReference>
<proteinExistence type="predicted"/>
<feature type="domain" description="ShKT" evidence="2">
    <location>
        <begin position="1341"/>
        <end position="1385"/>
    </location>
</feature>
<accession>A0A7S1B3H9</accession>
<sequence length="1439" mass="159905">MPSQNPNYVNTTDTQVINILNKASGPGRVIPANCKWLSTVMEWWPQFTRPTKQTQLRLLTLTRHVTTTACTGIEIPLAMRSFHPLRTIVDMVRAPKLPRMTRTSAYAMFKNQKRWCFHPSRREVRHYQNSGLVHLHLICMIVENMSWWRVLRELRHIREKKRRPGVTPLPSTANKCESEEHLGLNSGWTLLWDRKSSSMNVHEKGTITIKGWSDPAIGAYVTSPPSNFSGKRLRLSYKIQMFKVDGTTPHHCEDDLGTCPLLRLKMPDSSYRGEKVDVFGLSKWIPGEWNTFSATVTVPEHWNEVSPLRIISTCGSSGSGHTMHIKDIMYCYVNEGDYNETAVPSALDSTSPSLAPTYDDFSKETIFKVMDEWDKPIYLKNTKSTIVLGELYKIPNIPSFMDPFAPSEMDAAYEIDALIDHLLQHHNAAPFLCKTLIQYFGISNPSPRYITAVSTAFQKGTYEWMKDSSTITFGNGNLGDLAATAAAILLDREAISTVLDNDPTHGSLRQPLVKIISLMRSMEYTRRATAKVSFPMMGGVVGQTGQMAHDFSTVFSFFRPEHTPAGQFAQASLVAPEADILNMGTSIETSNGILSLIQVGLSMWGGGFGASDLNTGDLNFVPESDPTSAEDIIVELATLLTSGRLSQENKEIIIQQYKSTLSTSDNTTALKMAQSLISTTSEFHTTNKILPTNQSREVVEQTESEKPYKAIVYVYLFGGIDSFYMLAPHSSCSLYQDYLLLRTEQAALESTRMLKLNAASSNQSCNDFGLHINLPAFKKIYDAGDGIFLGNTGHMSRPVTHENWFNTQGQLFSHFHMMKEIQHVDPFSERGGSGIVGRIFEVLQNKKHTVQIFGNGGVNVGKISSSKIGTNGAVLLNVNEDMKSNIKNLNNVTESNSGLFGNLWSHTLVDSTNEAERITSILKNVNQPGGFSGGFGGEFQKVAWLIKSQKKRKVSRDSFYIGAGGFDHHAKMKEGLDGKLADLNNGVNQFYEELIKQQMIKNVTVVIASEFGRSLSPNGGNGTDHGWGGNYFVMGGSLKGGRVLGKYPSSFNDDPTNDGRGRVIPTTSWDAVWNSIATWLGVTEDDDLDYILPNRLSFGCNLFTSQDMFEEGYSSTPGCSGIEASFHQRLFLGKARYFSGTEEVAFCKIIENIVGVGSSQKVRCTFVHQKSCEDKHGGITQGQIEDLPSISVVLKFNFDQSDFSDKVILIMNSQKEQIMDNLVSSSDILMDIQEIGETTPYIPGKTFLCNKVSGHPSLTPTLAPSKYPSTLTVVPSTKPSKSASDDPTSSSFVPSGVPSVIPSYLPSDFPSNSPSSKPTNKPSSIPTKAKIICEDDDSFRYKNKEKYTCKKFLKNIKKREKNCNKWDNKNGWLVKNHCPKTCNHCDQRCLDDKNAKIKFGKKKYTCEDVPTNKCAKKDKKKKVVEELCGAKCLFCVPEK</sequence>
<dbReference type="PANTHER" id="PTHR43737:SF1">
    <property type="entry name" value="DUF1501 DOMAIN-CONTAINING PROTEIN"/>
    <property type="match status" value="1"/>
</dbReference>
<evidence type="ECO:0000256" key="1">
    <source>
        <dbReference type="SAM" id="MobiDB-lite"/>
    </source>
</evidence>
<dbReference type="InterPro" id="IPR010869">
    <property type="entry name" value="DUF1501"/>
</dbReference>
<evidence type="ECO:0000313" key="3">
    <source>
        <dbReference type="EMBL" id="CAD8873912.1"/>
    </source>
</evidence>
<dbReference type="Pfam" id="PF08811">
    <property type="entry name" value="DUF1800"/>
    <property type="match status" value="1"/>
</dbReference>
<organism evidence="3">
    <name type="scientific">Corethron hystrix</name>
    <dbReference type="NCBI Taxonomy" id="216773"/>
    <lineage>
        <taxon>Eukaryota</taxon>
        <taxon>Sar</taxon>
        <taxon>Stramenopiles</taxon>
        <taxon>Ochrophyta</taxon>
        <taxon>Bacillariophyta</taxon>
        <taxon>Coscinodiscophyceae</taxon>
        <taxon>Corethrophycidae</taxon>
        <taxon>Corethrales</taxon>
        <taxon>Corethraceae</taxon>
        <taxon>Corethron</taxon>
    </lineage>
</organism>
<protein>
    <recommendedName>
        <fullName evidence="2">ShKT domain-containing protein</fullName>
    </recommendedName>
</protein>
<feature type="compositionally biased region" description="Low complexity" evidence="1">
    <location>
        <begin position="1278"/>
        <end position="1294"/>
    </location>
</feature>
<dbReference type="InterPro" id="IPR003582">
    <property type="entry name" value="ShKT_dom"/>
</dbReference>
<evidence type="ECO:0000259" key="2">
    <source>
        <dbReference type="PROSITE" id="PS51670"/>
    </source>
</evidence>
<name>A0A7S1B3H9_9STRA</name>
<gene>
    <name evidence="3" type="ORF">CHYS00102_LOCUS1075</name>
</gene>
<dbReference type="PROSITE" id="PS51670">
    <property type="entry name" value="SHKT"/>
    <property type="match status" value="1"/>
</dbReference>